<accession>A0A841IV83</accession>
<evidence type="ECO:0000313" key="2">
    <source>
        <dbReference type="Proteomes" id="UP000536604"/>
    </source>
</evidence>
<keyword evidence="2" id="KW-1185">Reference proteome</keyword>
<sequence length="63" mass="6815">MLSARGPASTDLDAHQISPVELTAHACGRWTVEDRVHHVRNVTWGEDKWRIRTGAAPAVLGGG</sequence>
<reference evidence="1 2" key="1">
    <citation type="submission" date="2020-08" db="EMBL/GenBank/DDBJ databases">
        <title>Genomic Encyclopedia of Type Strains, Phase III (KMG-III): the genomes of soil and plant-associated and newly described type strains.</title>
        <authorList>
            <person name="Whitman W."/>
        </authorList>
    </citation>
    <scope>NUCLEOTIDE SEQUENCE [LARGE SCALE GENOMIC DNA]</scope>
    <source>
        <strain evidence="1 2">CECT 8712</strain>
    </source>
</reference>
<protein>
    <recommendedName>
        <fullName evidence="3">DDE family transposase</fullName>
    </recommendedName>
</protein>
<dbReference type="EMBL" id="JACHJO010000019">
    <property type="protein sequence ID" value="MBB6122244.1"/>
    <property type="molecule type" value="Genomic_DNA"/>
</dbReference>
<dbReference type="RefSeq" id="WP_184293675.1">
    <property type="nucleotide sequence ID" value="NZ_JACHJO010000019.1"/>
</dbReference>
<evidence type="ECO:0008006" key="3">
    <source>
        <dbReference type="Google" id="ProtNLM"/>
    </source>
</evidence>
<proteinExistence type="predicted"/>
<dbReference type="AlphaFoldDB" id="A0A841IV83"/>
<gene>
    <name evidence="1" type="ORF">FHS13_004233</name>
</gene>
<evidence type="ECO:0000313" key="1">
    <source>
        <dbReference type="EMBL" id="MBB6122244.1"/>
    </source>
</evidence>
<organism evidence="1 2">
    <name type="scientific">Nocardiopsis algeriensis</name>
    <dbReference type="NCBI Taxonomy" id="1478215"/>
    <lineage>
        <taxon>Bacteria</taxon>
        <taxon>Bacillati</taxon>
        <taxon>Actinomycetota</taxon>
        <taxon>Actinomycetes</taxon>
        <taxon>Streptosporangiales</taxon>
        <taxon>Nocardiopsidaceae</taxon>
        <taxon>Nocardiopsis</taxon>
    </lineage>
</organism>
<comment type="caution">
    <text evidence="1">The sequence shown here is derived from an EMBL/GenBank/DDBJ whole genome shotgun (WGS) entry which is preliminary data.</text>
</comment>
<name>A0A841IV83_9ACTN</name>
<dbReference type="Proteomes" id="UP000536604">
    <property type="component" value="Unassembled WGS sequence"/>
</dbReference>